<keyword evidence="2 4" id="KW-0067">ATP-binding</keyword>
<dbReference type="PANTHER" id="PTHR11630">
    <property type="entry name" value="DNA REPLICATION LICENSING FACTOR MCM FAMILY MEMBER"/>
    <property type="match status" value="1"/>
</dbReference>
<dbReference type="InterPro" id="IPR027417">
    <property type="entry name" value="P-loop_NTPase"/>
</dbReference>
<dbReference type="FunFam" id="3.40.50.300:FF:000671">
    <property type="entry name" value="DNA helicase MCM9 isoform X1"/>
    <property type="match status" value="1"/>
</dbReference>
<dbReference type="SMART" id="SM00350">
    <property type="entry name" value="MCM"/>
    <property type="match status" value="1"/>
</dbReference>
<dbReference type="InterPro" id="IPR012340">
    <property type="entry name" value="NA-bd_OB-fold"/>
</dbReference>
<dbReference type="EMBL" id="JANBOJ010000267">
    <property type="protein sequence ID" value="KAJ1720360.1"/>
    <property type="molecule type" value="Genomic_DNA"/>
</dbReference>
<reference evidence="6" key="1">
    <citation type="submission" date="2022-07" db="EMBL/GenBank/DDBJ databases">
        <title>Phylogenomic reconstructions and comparative analyses of Kickxellomycotina fungi.</title>
        <authorList>
            <person name="Reynolds N.K."/>
            <person name="Stajich J.E."/>
            <person name="Barry K."/>
            <person name="Grigoriev I.V."/>
            <person name="Crous P."/>
            <person name="Smith M.E."/>
        </authorList>
    </citation>
    <scope>NUCLEOTIDE SEQUENCE</scope>
    <source>
        <strain evidence="6">NBRC 32514</strain>
    </source>
</reference>
<dbReference type="GO" id="GO:0043596">
    <property type="term" value="C:nuclear replication fork"/>
    <property type="evidence" value="ECO:0007669"/>
    <property type="project" value="UniProtKB-ARBA"/>
</dbReference>
<dbReference type="GO" id="GO:0005656">
    <property type="term" value="C:nuclear pre-replicative complex"/>
    <property type="evidence" value="ECO:0007669"/>
    <property type="project" value="UniProtKB-ARBA"/>
</dbReference>
<dbReference type="GO" id="GO:0031261">
    <property type="term" value="C:DNA replication preinitiation complex"/>
    <property type="evidence" value="ECO:0007669"/>
    <property type="project" value="UniProtKB-ARBA"/>
</dbReference>
<dbReference type="GO" id="GO:0006279">
    <property type="term" value="P:premeiotic DNA replication"/>
    <property type="evidence" value="ECO:0007669"/>
    <property type="project" value="UniProtKB-ARBA"/>
</dbReference>
<dbReference type="Gene3D" id="2.40.50.140">
    <property type="entry name" value="Nucleic acid-binding proteins"/>
    <property type="match status" value="1"/>
</dbReference>
<dbReference type="GO" id="GO:0005524">
    <property type="term" value="F:ATP binding"/>
    <property type="evidence" value="ECO:0007669"/>
    <property type="project" value="UniProtKB-KW"/>
</dbReference>
<dbReference type="GO" id="GO:0017116">
    <property type="term" value="F:single-stranded DNA helicase activity"/>
    <property type="evidence" value="ECO:0007669"/>
    <property type="project" value="TreeGrafter"/>
</dbReference>
<dbReference type="Pfam" id="PF00493">
    <property type="entry name" value="MCM"/>
    <property type="match status" value="1"/>
</dbReference>
<evidence type="ECO:0000256" key="2">
    <source>
        <dbReference type="ARBA" id="ARBA00022840"/>
    </source>
</evidence>
<dbReference type="GO" id="GO:0016787">
    <property type="term" value="F:hydrolase activity"/>
    <property type="evidence" value="ECO:0007669"/>
    <property type="project" value="UniProtKB-KW"/>
</dbReference>
<evidence type="ECO:0000256" key="4">
    <source>
        <dbReference type="RuleBase" id="RU004070"/>
    </source>
</evidence>
<dbReference type="SMART" id="SM00382">
    <property type="entry name" value="AAA"/>
    <property type="match status" value="1"/>
</dbReference>
<dbReference type="PRINTS" id="PR01657">
    <property type="entry name" value="MCMFAMILY"/>
</dbReference>
<feature type="domain" description="MCM C-terminal AAA(+) ATPase" evidence="5">
    <location>
        <begin position="322"/>
        <end position="525"/>
    </location>
</feature>
<keyword evidence="7" id="KW-1185">Reference proteome</keyword>
<evidence type="ECO:0000256" key="1">
    <source>
        <dbReference type="ARBA" id="ARBA00022741"/>
    </source>
</evidence>
<protein>
    <submittedName>
        <fullName evidence="6">DNA helicase mcm9</fullName>
        <ecNumber evidence="6">3.6.4.12</ecNumber>
    </submittedName>
</protein>
<keyword evidence="6" id="KW-0347">Helicase</keyword>
<comment type="caution">
    <text evidence="6">The sequence shown here is derived from an EMBL/GenBank/DDBJ whole genome shotgun (WGS) entry which is preliminary data.</text>
</comment>
<gene>
    <name evidence="6" type="primary">MCM9</name>
    <name evidence="6" type="ORF">LPJ53_004998</name>
</gene>
<keyword evidence="6" id="KW-0378">Hydrolase</keyword>
<proteinExistence type="inferred from homology"/>
<dbReference type="InterPro" id="IPR003593">
    <property type="entry name" value="AAA+_ATPase"/>
</dbReference>
<evidence type="ECO:0000259" key="5">
    <source>
        <dbReference type="PROSITE" id="PS50051"/>
    </source>
</evidence>
<dbReference type="GO" id="GO:0003697">
    <property type="term" value="F:single-stranded DNA binding"/>
    <property type="evidence" value="ECO:0007669"/>
    <property type="project" value="TreeGrafter"/>
</dbReference>
<comment type="similarity">
    <text evidence="4">Belongs to the MCM family.</text>
</comment>
<dbReference type="OrthoDB" id="6274823at2759"/>
<dbReference type="GO" id="GO:0042555">
    <property type="term" value="C:MCM complex"/>
    <property type="evidence" value="ECO:0007669"/>
    <property type="project" value="UniProtKB-ARBA"/>
</dbReference>
<dbReference type="SUPFAM" id="SSF52540">
    <property type="entry name" value="P-loop containing nucleoside triphosphate hydrolases"/>
    <property type="match status" value="1"/>
</dbReference>
<dbReference type="Gene3D" id="2.20.28.10">
    <property type="match status" value="1"/>
</dbReference>
<dbReference type="InterPro" id="IPR033762">
    <property type="entry name" value="MCM_OB"/>
</dbReference>
<organism evidence="6 7">
    <name type="scientific">Coemansia erecta</name>
    <dbReference type="NCBI Taxonomy" id="147472"/>
    <lineage>
        <taxon>Eukaryota</taxon>
        <taxon>Fungi</taxon>
        <taxon>Fungi incertae sedis</taxon>
        <taxon>Zoopagomycota</taxon>
        <taxon>Kickxellomycotina</taxon>
        <taxon>Kickxellomycetes</taxon>
        <taxon>Kickxellales</taxon>
        <taxon>Kickxellaceae</taxon>
        <taxon>Coemansia</taxon>
    </lineage>
</organism>
<dbReference type="InterPro" id="IPR001208">
    <property type="entry name" value="MCM_dom"/>
</dbReference>
<keyword evidence="1 4" id="KW-0547">Nucleotide-binding</keyword>
<dbReference type="Pfam" id="PF17207">
    <property type="entry name" value="MCM_OB"/>
    <property type="match status" value="1"/>
</dbReference>
<dbReference type="InterPro" id="IPR031327">
    <property type="entry name" value="MCM"/>
</dbReference>
<dbReference type="Proteomes" id="UP001149813">
    <property type="component" value="Unassembled WGS sequence"/>
</dbReference>
<dbReference type="AlphaFoldDB" id="A0A9W7XYJ4"/>
<dbReference type="SUPFAM" id="SSF50249">
    <property type="entry name" value="Nucleic acid-binding proteins"/>
    <property type="match status" value="1"/>
</dbReference>
<keyword evidence="3 4" id="KW-0238">DNA-binding</keyword>
<dbReference type="GO" id="GO:0000724">
    <property type="term" value="P:double-strand break repair via homologous recombination"/>
    <property type="evidence" value="ECO:0007669"/>
    <property type="project" value="TreeGrafter"/>
</dbReference>
<dbReference type="EC" id="3.6.4.12" evidence="6"/>
<accession>A0A9W7XYJ4</accession>
<dbReference type="PROSITE" id="PS50051">
    <property type="entry name" value="MCM_2"/>
    <property type="match status" value="1"/>
</dbReference>
<dbReference type="PANTHER" id="PTHR11630:SF48">
    <property type="entry name" value="DNA HELICASE MCM9"/>
    <property type="match status" value="1"/>
</dbReference>
<dbReference type="InterPro" id="IPR041562">
    <property type="entry name" value="MCM_lid"/>
</dbReference>
<evidence type="ECO:0000313" key="7">
    <source>
        <dbReference type="Proteomes" id="UP001149813"/>
    </source>
</evidence>
<evidence type="ECO:0000256" key="3">
    <source>
        <dbReference type="ARBA" id="ARBA00023125"/>
    </source>
</evidence>
<evidence type="ECO:0000313" key="6">
    <source>
        <dbReference type="EMBL" id="KAJ1720360.1"/>
    </source>
</evidence>
<dbReference type="Gene3D" id="3.40.50.300">
    <property type="entry name" value="P-loop containing nucleotide triphosphate hydrolases"/>
    <property type="match status" value="1"/>
</dbReference>
<name>A0A9W7XYJ4_9FUNG</name>
<sequence length="667" mass="71566">MDDSAGDAAYGADQDTLNAMQMFLEDHYAAAIHRLMLPSDDDDEGEGEGGSNSLLVDLHVLIESNHELGQGVLEKPSLYLPWLSQALVQAQRRLLAPGLAVRERAVVRVGNAPNTPLVVRTRVPGSLEAGRLVSFSGTVIRSGAVKMLETHRTFECGTCRGRFRVLAEIEQFGYIPKPTRCMVEGGEEACRSTAFVPTSPDQSACVDYQEIKVQEQAGRLAMGTIPRAIVVVLEGDIVDRAKSGDAVTVTGTVLYRWRAPVVGERPDISLLLRASSVAVHSGEAQGLAGASGGTAAGGAPGDELMDAFGAFWAAHVRTPMQARDQLVGAVCPRVYGLHRVKLAVLLVLLGGVARADAGGLRVRGEAHMLLVGDPGTAKSQFLKFAARLVPRAVLTTGVGSTSAGLTVTAVRDGAEWQLEAGALVLADRGICCIDEFGSIREGDKATVLEAMEQQSISVAKAGIVCKLNARCSVLAAMNPRGRYDTTASLSVNTALSSPLLSRFDLIMVLLDTRNDQWDMRVAEFLLEGADLAEDAGAWWSFERLQAYVGFAKARLQPRASSASERVLTRYYQIQRQRDPAASARTTIRLLESLIRLAQAHARLMFRDTVLLCDAVTAVVLMESTMLTASLLGSVDTLHTPFADDPDKEYKETEALVLSRLGLEGLAE</sequence>
<dbReference type="Pfam" id="PF17855">
    <property type="entry name" value="MCM_lid"/>
    <property type="match status" value="1"/>
</dbReference>